<feature type="signal peptide" evidence="8">
    <location>
        <begin position="1"/>
        <end position="27"/>
    </location>
</feature>
<comment type="subcellular location">
    <subcellularLocation>
        <location evidence="1">Cell outer membrane</location>
    </subcellularLocation>
</comment>
<dbReference type="GO" id="GO:0015562">
    <property type="term" value="F:efflux transmembrane transporter activity"/>
    <property type="evidence" value="ECO:0007669"/>
    <property type="project" value="InterPro"/>
</dbReference>
<comment type="similarity">
    <text evidence="2">Belongs to the outer membrane factor (OMF) (TC 1.B.17) family.</text>
</comment>
<keyword evidence="8" id="KW-0732">Signal</keyword>
<dbReference type="SUPFAM" id="SSF56954">
    <property type="entry name" value="Outer membrane efflux proteins (OEP)"/>
    <property type="match status" value="1"/>
</dbReference>
<dbReference type="GO" id="GO:0015288">
    <property type="term" value="F:porin activity"/>
    <property type="evidence" value="ECO:0007669"/>
    <property type="project" value="TreeGrafter"/>
</dbReference>
<evidence type="ECO:0000313" key="9">
    <source>
        <dbReference type="EMBL" id="OPX56582.1"/>
    </source>
</evidence>
<dbReference type="Proteomes" id="UP000191418">
    <property type="component" value="Unassembled WGS sequence"/>
</dbReference>
<proteinExistence type="inferred from homology"/>
<protein>
    <submittedName>
        <fullName evidence="9">Uncharacterized protein</fullName>
    </submittedName>
</protein>
<dbReference type="AlphaFoldDB" id="A0A1T4Q848"/>
<keyword evidence="6" id="KW-0472">Membrane</keyword>
<dbReference type="GO" id="GO:1990281">
    <property type="term" value="C:efflux pump complex"/>
    <property type="evidence" value="ECO:0007669"/>
    <property type="project" value="TreeGrafter"/>
</dbReference>
<gene>
    <name evidence="9" type="ORF">BTE48_03940</name>
</gene>
<evidence type="ECO:0000256" key="3">
    <source>
        <dbReference type="ARBA" id="ARBA00022448"/>
    </source>
</evidence>
<dbReference type="PANTHER" id="PTHR30026:SF20">
    <property type="entry name" value="OUTER MEMBRANE PROTEIN TOLC"/>
    <property type="match status" value="1"/>
</dbReference>
<evidence type="ECO:0000256" key="7">
    <source>
        <dbReference type="ARBA" id="ARBA00023237"/>
    </source>
</evidence>
<comment type="caution">
    <text evidence="9">The sequence shown here is derived from an EMBL/GenBank/DDBJ whole genome shotgun (WGS) entry which is preliminary data.</text>
</comment>
<feature type="chain" id="PRO_5012007049" evidence="8">
    <location>
        <begin position="28"/>
        <end position="458"/>
    </location>
</feature>
<evidence type="ECO:0000256" key="2">
    <source>
        <dbReference type="ARBA" id="ARBA00007613"/>
    </source>
</evidence>
<name>A0A1T4Q848_9GAMM</name>
<dbReference type="InterPro" id="IPR051906">
    <property type="entry name" value="TolC-like"/>
</dbReference>
<dbReference type="OrthoDB" id="9813458at2"/>
<keyword evidence="4" id="KW-1134">Transmembrane beta strand</keyword>
<accession>A0A1T4Q848</accession>
<evidence type="ECO:0000256" key="5">
    <source>
        <dbReference type="ARBA" id="ARBA00022692"/>
    </source>
</evidence>
<evidence type="ECO:0000256" key="1">
    <source>
        <dbReference type="ARBA" id="ARBA00004442"/>
    </source>
</evidence>
<keyword evidence="10" id="KW-1185">Reference proteome</keyword>
<dbReference type="STRING" id="64969.SAMN02745127_01774"/>
<reference evidence="9 10" key="1">
    <citation type="submission" date="2017-01" db="EMBL/GenBank/DDBJ databases">
        <title>Genome Sequencing of a Marine Spirillum, Oceanospirillum multiglobuliferum ATCC 33336, from Japan.</title>
        <authorList>
            <person name="Carney J.G."/>
            <person name="Trachtenberg A.M."/>
            <person name="Rheaume B.A."/>
            <person name="Linnane J.D."/>
            <person name="Pitts N.L."/>
            <person name="Mykles D.L."/>
            <person name="Maclea K.S."/>
        </authorList>
    </citation>
    <scope>NUCLEOTIDE SEQUENCE [LARGE SCALE GENOMIC DNA]</scope>
    <source>
        <strain evidence="9 10">ATCC 33336</strain>
    </source>
</reference>
<dbReference type="GO" id="GO:0009279">
    <property type="term" value="C:cell outer membrane"/>
    <property type="evidence" value="ECO:0007669"/>
    <property type="project" value="UniProtKB-SubCell"/>
</dbReference>
<dbReference type="EMBL" id="MTSM01000003">
    <property type="protein sequence ID" value="OPX56582.1"/>
    <property type="molecule type" value="Genomic_DNA"/>
</dbReference>
<dbReference type="RefSeq" id="WP_078745375.1">
    <property type="nucleotide sequence ID" value="NZ_FUXG01000011.1"/>
</dbReference>
<sequence length="458" mass="52132">MPHSTLMHKAILTAVLSWGLSFTPAYAAKELTFQEAVKTALQNDAEYRASQKIFEAEQEETSIAKSRLLPQISLSANYSYEDSDNIYTDRDSGFYDPKQPRSNGELTDTAWQVSLNQPLLDYSATFSLDAARASVEASSYRFRKAEQDLVYKTTELYLRVLYKAQLVYLNQNILDALSLKLEQSQRRSELGVGDNLELLEVQARKDLAHTDLLQAKSELEDEQTKLSIITGVQFTPPLAWVKNAHNIIPPKQVHTEEKILELARNNNDYQERLSKASQSSFTRKANNAEHYPTLYLGLRYSDRNSDDPLRESETMSASLNLNVPIYSGGKTSASIRQSLARFYAEQYMAESILLDTQQKISLAYAKKRNTNERLQALKHSAFSSERYLNAAERGVELNLRSQVDVLDARTQMLDVQLRLADALNQYLLADLTLQYQVSELTPEYTHFYDELFKQTTAP</sequence>
<organism evidence="9 10">
    <name type="scientific">Oceanospirillum multiglobuliferum</name>
    <dbReference type="NCBI Taxonomy" id="64969"/>
    <lineage>
        <taxon>Bacteria</taxon>
        <taxon>Pseudomonadati</taxon>
        <taxon>Pseudomonadota</taxon>
        <taxon>Gammaproteobacteria</taxon>
        <taxon>Oceanospirillales</taxon>
        <taxon>Oceanospirillaceae</taxon>
        <taxon>Oceanospirillum</taxon>
    </lineage>
</organism>
<dbReference type="Pfam" id="PF02321">
    <property type="entry name" value="OEP"/>
    <property type="match status" value="2"/>
</dbReference>
<evidence type="ECO:0000256" key="8">
    <source>
        <dbReference type="SAM" id="SignalP"/>
    </source>
</evidence>
<dbReference type="PANTHER" id="PTHR30026">
    <property type="entry name" value="OUTER MEMBRANE PROTEIN TOLC"/>
    <property type="match status" value="1"/>
</dbReference>
<dbReference type="Gene3D" id="1.20.1600.10">
    <property type="entry name" value="Outer membrane efflux proteins (OEP)"/>
    <property type="match status" value="1"/>
</dbReference>
<keyword evidence="3" id="KW-0813">Transport</keyword>
<dbReference type="InterPro" id="IPR003423">
    <property type="entry name" value="OMP_efflux"/>
</dbReference>
<keyword evidence="5" id="KW-0812">Transmembrane</keyword>
<keyword evidence="7" id="KW-0998">Cell outer membrane</keyword>
<evidence type="ECO:0000256" key="4">
    <source>
        <dbReference type="ARBA" id="ARBA00022452"/>
    </source>
</evidence>
<evidence type="ECO:0000256" key="6">
    <source>
        <dbReference type="ARBA" id="ARBA00023136"/>
    </source>
</evidence>
<evidence type="ECO:0000313" key="10">
    <source>
        <dbReference type="Proteomes" id="UP000191418"/>
    </source>
</evidence>